<keyword evidence="1" id="KW-1133">Transmembrane helix</keyword>
<evidence type="ECO:0000313" key="3">
    <source>
        <dbReference type="EnsemblProtists" id="EKX38058"/>
    </source>
</evidence>
<dbReference type="Proteomes" id="UP000011087">
    <property type="component" value="Unassembled WGS sequence"/>
</dbReference>
<dbReference type="HOGENOM" id="CLU_1631499_0_0_1"/>
<dbReference type="GeneID" id="17294742"/>
<dbReference type="AlphaFoldDB" id="L1IP64"/>
<proteinExistence type="predicted"/>
<keyword evidence="4" id="KW-1185">Reference proteome</keyword>
<sequence length="163" mass="18587">MLNPLTPLNPVNSDRRRFNINIHKTTLLLLSAAGTALLCFLAWQHRSRNPSALFQEPLNGHLAASLNVEPLKDSLPTYNPRHDPWLRAGKGSYQLWANEFALKHGDGKRYGKGYGSHGLYSVNDEPNRLNKRNGWERAEFRHWLTHQGGDSSDFWEKKGFPTV</sequence>
<feature type="non-terminal residue" evidence="2">
    <location>
        <position position="163"/>
    </location>
</feature>
<feature type="transmembrane region" description="Helical" evidence="1">
    <location>
        <begin position="20"/>
        <end position="43"/>
    </location>
</feature>
<dbReference type="PaxDb" id="55529-EKX38058"/>
<organism evidence="2">
    <name type="scientific">Guillardia theta (strain CCMP2712)</name>
    <name type="common">Cryptophyte</name>
    <dbReference type="NCBI Taxonomy" id="905079"/>
    <lineage>
        <taxon>Eukaryota</taxon>
        <taxon>Cryptophyceae</taxon>
        <taxon>Pyrenomonadales</taxon>
        <taxon>Geminigeraceae</taxon>
        <taxon>Guillardia</taxon>
    </lineage>
</organism>
<gene>
    <name evidence="2" type="ORF">GUITHDRAFT_154800</name>
</gene>
<dbReference type="EnsemblProtists" id="EKX38058">
    <property type="protein sequence ID" value="EKX38058"/>
    <property type="gene ID" value="GUITHDRAFT_154800"/>
</dbReference>
<reference evidence="2 4" key="1">
    <citation type="journal article" date="2012" name="Nature">
        <title>Algal genomes reveal evolutionary mosaicism and the fate of nucleomorphs.</title>
        <authorList>
            <consortium name="DOE Joint Genome Institute"/>
            <person name="Curtis B.A."/>
            <person name="Tanifuji G."/>
            <person name="Burki F."/>
            <person name="Gruber A."/>
            <person name="Irimia M."/>
            <person name="Maruyama S."/>
            <person name="Arias M.C."/>
            <person name="Ball S.G."/>
            <person name="Gile G.H."/>
            <person name="Hirakawa Y."/>
            <person name="Hopkins J.F."/>
            <person name="Kuo A."/>
            <person name="Rensing S.A."/>
            <person name="Schmutz J."/>
            <person name="Symeonidi A."/>
            <person name="Elias M."/>
            <person name="Eveleigh R.J."/>
            <person name="Herman E.K."/>
            <person name="Klute M.J."/>
            <person name="Nakayama T."/>
            <person name="Obornik M."/>
            <person name="Reyes-Prieto A."/>
            <person name="Armbrust E.V."/>
            <person name="Aves S.J."/>
            <person name="Beiko R.G."/>
            <person name="Coutinho P."/>
            <person name="Dacks J.B."/>
            <person name="Durnford D.G."/>
            <person name="Fast N.M."/>
            <person name="Green B.R."/>
            <person name="Grisdale C.J."/>
            <person name="Hempel F."/>
            <person name="Henrissat B."/>
            <person name="Hoppner M.P."/>
            <person name="Ishida K."/>
            <person name="Kim E."/>
            <person name="Koreny L."/>
            <person name="Kroth P.G."/>
            <person name="Liu Y."/>
            <person name="Malik S.B."/>
            <person name="Maier U.G."/>
            <person name="McRose D."/>
            <person name="Mock T."/>
            <person name="Neilson J.A."/>
            <person name="Onodera N.T."/>
            <person name="Poole A.M."/>
            <person name="Pritham E.J."/>
            <person name="Richards T.A."/>
            <person name="Rocap G."/>
            <person name="Roy S.W."/>
            <person name="Sarai C."/>
            <person name="Schaack S."/>
            <person name="Shirato S."/>
            <person name="Slamovits C.H."/>
            <person name="Spencer D.F."/>
            <person name="Suzuki S."/>
            <person name="Worden A.Z."/>
            <person name="Zauner S."/>
            <person name="Barry K."/>
            <person name="Bell C."/>
            <person name="Bharti A.K."/>
            <person name="Crow J.A."/>
            <person name="Grimwood J."/>
            <person name="Kramer R."/>
            <person name="Lindquist E."/>
            <person name="Lucas S."/>
            <person name="Salamov A."/>
            <person name="McFadden G.I."/>
            <person name="Lane C.E."/>
            <person name="Keeling P.J."/>
            <person name="Gray M.W."/>
            <person name="Grigoriev I.V."/>
            <person name="Archibald J.M."/>
        </authorList>
    </citation>
    <scope>NUCLEOTIDE SEQUENCE</scope>
    <source>
        <strain evidence="2 4">CCMP2712</strain>
    </source>
</reference>
<name>L1IP64_GUITC</name>
<evidence type="ECO:0000256" key="1">
    <source>
        <dbReference type="SAM" id="Phobius"/>
    </source>
</evidence>
<dbReference type="KEGG" id="gtt:GUITHDRAFT_154800"/>
<protein>
    <submittedName>
        <fullName evidence="2 3">Uncharacterized protein</fullName>
    </submittedName>
</protein>
<accession>L1IP64</accession>
<dbReference type="RefSeq" id="XP_005825038.1">
    <property type="nucleotide sequence ID" value="XM_005824981.1"/>
</dbReference>
<reference evidence="4" key="2">
    <citation type="submission" date="2012-11" db="EMBL/GenBank/DDBJ databases">
        <authorList>
            <person name="Kuo A."/>
            <person name="Curtis B.A."/>
            <person name="Tanifuji G."/>
            <person name="Burki F."/>
            <person name="Gruber A."/>
            <person name="Irimia M."/>
            <person name="Maruyama S."/>
            <person name="Arias M.C."/>
            <person name="Ball S.G."/>
            <person name="Gile G.H."/>
            <person name="Hirakawa Y."/>
            <person name="Hopkins J.F."/>
            <person name="Rensing S.A."/>
            <person name="Schmutz J."/>
            <person name="Symeonidi A."/>
            <person name="Elias M."/>
            <person name="Eveleigh R.J."/>
            <person name="Herman E.K."/>
            <person name="Klute M.J."/>
            <person name="Nakayama T."/>
            <person name="Obornik M."/>
            <person name="Reyes-Prieto A."/>
            <person name="Armbrust E.V."/>
            <person name="Aves S.J."/>
            <person name="Beiko R.G."/>
            <person name="Coutinho P."/>
            <person name="Dacks J.B."/>
            <person name="Durnford D.G."/>
            <person name="Fast N.M."/>
            <person name="Green B.R."/>
            <person name="Grisdale C."/>
            <person name="Hempe F."/>
            <person name="Henrissat B."/>
            <person name="Hoppner M.P."/>
            <person name="Ishida K.-I."/>
            <person name="Kim E."/>
            <person name="Koreny L."/>
            <person name="Kroth P.G."/>
            <person name="Liu Y."/>
            <person name="Malik S.-B."/>
            <person name="Maier U.G."/>
            <person name="McRose D."/>
            <person name="Mock T."/>
            <person name="Neilson J.A."/>
            <person name="Onodera N.T."/>
            <person name="Poole A.M."/>
            <person name="Pritham E.J."/>
            <person name="Richards T.A."/>
            <person name="Rocap G."/>
            <person name="Roy S.W."/>
            <person name="Sarai C."/>
            <person name="Schaack S."/>
            <person name="Shirato S."/>
            <person name="Slamovits C.H."/>
            <person name="Spencer D.F."/>
            <person name="Suzuki S."/>
            <person name="Worden A.Z."/>
            <person name="Zauner S."/>
            <person name="Barry K."/>
            <person name="Bell C."/>
            <person name="Bharti A.K."/>
            <person name="Crow J.A."/>
            <person name="Grimwood J."/>
            <person name="Kramer R."/>
            <person name="Lindquist E."/>
            <person name="Lucas S."/>
            <person name="Salamov A."/>
            <person name="McFadden G.I."/>
            <person name="Lane C.E."/>
            <person name="Keeling P.J."/>
            <person name="Gray M.W."/>
            <person name="Grigoriev I.V."/>
            <person name="Archibald J.M."/>
        </authorList>
    </citation>
    <scope>NUCLEOTIDE SEQUENCE</scope>
    <source>
        <strain evidence="4">CCMP2712</strain>
    </source>
</reference>
<reference evidence="3" key="3">
    <citation type="submission" date="2016-03" db="UniProtKB">
        <authorList>
            <consortium name="EnsemblProtists"/>
        </authorList>
    </citation>
    <scope>IDENTIFICATION</scope>
</reference>
<dbReference type="EMBL" id="JH993052">
    <property type="protein sequence ID" value="EKX38058.1"/>
    <property type="molecule type" value="Genomic_DNA"/>
</dbReference>
<evidence type="ECO:0000313" key="2">
    <source>
        <dbReference type="EMBL" id="EKX38058.1"/>
    </source>
</evidence>
<keyword evidence="1" id="KW-0472">Membrane</keyword>
<keyword evidence="1" id="KW-0812">Transmembrane</keyword>
<evidence type="ECO:0000313" key="4">
    <source>
        <dbReference type="Proteomes" id="UP000011087"/>
    </source>
</evidence>